<keyword evidence="7" id="KW-0902">Two-component regulatory system</keyword>
<evidence type="ECO:0000256" key="3">
    <source>
        <dbReference type="ARBA" id="ARBA00022679"/>
    </source>
</evidence>
<dbReference type="GO" id="GO:0007234">
    <property type="term" value="P:osmosensory signaling via phosphorelay pathway"/>
    <property type="evidence" value="ECO:0007669"/>
    <property type="project" value="TreeGrafter"/>
</dbReference>
<dbReference type="AlphaFoldDB" id="X1I9L8"/>
<organism evidence="10">
    <name type="scientific">marine sediment metagenome</name>
    <dbReference type="NCBI Taxonomy" id="412755"/>
    <lineage>
        <taxon>unclassified sequences</taxon>
        <taxon>metagenomes</taxon>
        <taxon>ecological metagenomes</taxon>
    </lineage>
</organism>
<evidence type="ECO:0000259" key="9">
    <source>
        <dbReference type="PROSITE" id="PS50109"/>
    </source>
</evidence>
<evidence type="ECO:0000256" key="5">
    <source>
        <dbReference type="ARBA" id="ARBA00022777"/>
    </source>
</evidence>
<reference evidence="10" key="1">
    <citation type="journal article" date="2014" name="Front. Microbiol.">
        <title>High frequency of phylogenetically diverse reductive dehalogenase-homologous genes in deep subseafloor sedimentary metagenomes.</title>
        <authorList>
            <person name="Kawai M."/>
            <person name="Futagami T."/>
            <person name="Toyoda A."/>
            <person name="Takaki Y."/>
            <person name="Nishi S."/>
            <person name="Hori S."/>
            <person name="Arai W."/>
            <person name="Tsubouchi T."/>
            <person name="Morono Y."/>
            <person name="Uchiyama I."/>
            <person name="Ito T."/>
            <person name="Fujiyama A."/>
            <person name="Inagaki F."/>
            <person name="Takami H."/>
        </authorList>
    </citation>
    <scope>NUCLEOTIDE SEQUENCE</scope>
    <source>
        <strain evidence="10">Expedition CK06-06</strain>
    </source>
</reference>
<dbReference type="GO" id="GO:0030295">
    <property type="term" value="F:protein kinase activator activity"/>
    <property type="evidence" value="ECO:0007669"/>
    <property type="project" value="TreeGrafter"/>
</dbReference>
<keyword evidence="5" id="KW-0418">Kinase</keyword>
<dbReference type="EMBL" id="BARU01030676">
    <property type="protein sequence ID" value="GAH65950.1"/>
    <property type="molecule type" value="Genomic_DNA"/>
</dbReference>
<name>X1I9L8_9ZZZZ</name>
<keyword evidence="3" id="KW-0808">Transferase</keyword>
<evidence type="ECO:0000256" key="1">
    <source>
        <dbReference type="ARBA" id="ARBA00000085"/>
    </source>
</evidence>
<dbReference type="PANTHER" id="PTHR42878">
    <property type="entry name" value="TWO-COMPONENT HISTIDINE KINASE"/>
    <property type="match status" value="1"/>
</dbReference>
<feature type="region of interest" description="Disordered" evidence="8">
    <location>
        <begin position="1"/>
        <end position="28"/>
    </location>
</feature>
<accession>X1I9L8</accession>
<dbReference type="GO" id="GO:0004673">
    <property type="term" value="F:protein histidine kinase activity"/>
    <property type="evidence" value="ECO:0007669"/>
    <property type="project" value="UniProtKB-EC"/>
</dbReference>
<dbReference type="Gene3D" id="3.30.565.10">
    <property type="entry name" value="Histidine kinase-like ATPase, C-terminal domain"/>
    <property type="match status" value="1"/>
</dbReference>
<dbReference type="GO" id="GO:0000156">
    <property type="term" value="F:phosphorelay response regulator activity"/>
    <property type="evidence" value="ECO:0007669"/>
    <property type="project" value="TreeGrafter"/>
</dbReference>
<evidence type="ECO:0000256" key="2">
    <source>
        <dbReference type="ARBA" id="ARBA00012438"/>
    </source>
</evidence>
<evidence type="ECO:0000256" key="7">
    <source>
        <dbReference type="ARBA" id="ARBA00023012"/>
    </source>
</evidence>
<dbReference type="InterPro" id="IPR003594">
    <property type="entry name" value="HATPase_dom"/>
</dbReference>
<dbReference type="SMART" id="SM00387">
    <property type="entry name" value="HATPase_c"/>
    <property type="match status" value="1"/>
</dbReference>
<dbReference type="SUPFAM" id="SSF55874">
    <property type="entry name" value="ATPase domain of HSP90 chaperone/DNA topoisomerase II/histidine kinase"/>
    <property type="match status" value="1"/>
</dbReference>
<dbReference type="Pfam" id="PF02518">
    <property type="entry name" value="HATPase_c"/>
    <property type="match status" value="1"/>
</dbReference>
<evidence type="ECO:0000256" key="8">
    <source>
        <dbReference type="SAM" id="MobiDB-lite"/>
    </source>
</evidence>
<dbReference type="PANTHER" id="PTHR42878:SF7">
    <property type="entry name" value="SENSOR HISTIDINE KINASE GLRK"/>
    <property type="match status" value="1"/>
</dbReference>
<dbReference type="EC" id="2.7.13.3" evidence="2"/>
<evidence type="ECO:0000313" key="10">
    <source>
        <dbReference type="EMBL" id="GAH65950.1"/>
    </source>
</evidence>
<feature type="domain" description="Histidine kinase" evidence="9">
    <location>
        <begin position="38"/>
        <end position="194"/>
    </location>
</feature>
<keyword evidence="6" id="KW-0067">ATP-binding</keyword>
<sequence length="195" mass="20928">MPGTGVCNDLRGGSMPGESETTGTRQKQTSDIAERLWLAAELKVLAPRRTFSMNDAVDVALFLTDRLFKDAGVEIYRELNPEIPEVDAQMGQIEQALVNILLNACEATERGGVVTVTTDHTEDKGVEVRIADTGCGMPPDELDKVFEVFYSTRGRLGVGLSSARELVSGFGGDIRIESSVGKGTNVSVDLPSVAH</sequence>
<gene>
    <name evidence="10" type="ORF">S03H2_48635</name>
</gene>
<dbReference type="PRINTS" id="PR00344">
    <property type="entry name" value="BCTRLSENSOR"/>
</dbReference>
<dbReference type="PROSITE" id="PS50109">
    <property type="entry name" value="HIS_KIN"/>
    <property type="match status" value="1"/>
</dbReference>
<evidence type="ECO:0000256" key="6">
    <source>
        <dbReference type="ARBA" id="ARBA00022840"/>
    </source>
</evidence>
<comment type="catalytic activity">
    <reaction evidence="1">
        <text>ATP + protein L-histidine = ADP + protein N-phospho-L-histidine.</text>
        <dbReference type="EC" id="2.7.13.3"/>
    </reaction>
</comment>
<feature type="compositionally biased region" description="Polar residues" evidence="8">
    <location>
        <begin position="19"/>
        <end position="28"/>
    </location>
</feature>
<comment type="caution">
    <text evidence="10">The sequence shown here is derived from an EMBL/GenBank/DDBJ whole genome shotgun (WGS) entry which is preliminary data.</text>
</comment>
<keyword evidence="4" id="KW-0547">Nucleotide-binding</keyword>
<evidence type="ECO:0000256" key="4">
    <source>
        <dbReference type="ARBA" id="ARBA00022741"/>
    </source>
</evidence>
<dbReference type="InterPro" id="IPR004358">
    <property type="entry name" value="Sig_transdc_His_kin-like_C"/>
</dbReference>
<proteinExistence type="predicted"/>
<dbReference type="GO" id="GO:0005524">
    <property type="term" value="F:ATP binding"/>
    <property type="evidence" value="ECO:0007669"/>
    <property type="project" value="UniProtKB-KW"/>
</dbReference>
<protein>
    <recommendedName>
        <fullName evidence="2">histidine kinase</fullName>
        <ecNumber evidence="2">2.7.13.3</ecNumber>
    </recommendedName>
</protein>
<dbReference type="InterPro" id="IPR036890">
    <property type="entry name" value="HATPase_C_sf"/>
</dbReference>
<dbReference type="InterPro" id="IPR005467">
    <property type="entry name" value="His_kinase_dom"/>
</dbReference>
<dbReference type="InterPro" id="IPR050351">
    <property type="entry name" value="BphY/WalK/GraS-like"/>
</dbReference>